<evidence type="ECO:0000313" key="3">
    <source>
        <dbReference type="Proteomes" id="UP000053105"/>
    </source>
</evidence>
<accession>A0A0M8ZQY8</accession>
<keyword evidence="3" id="KW-1185">Reference proteome</keyword>
<dbReference type="Proteomes" id="UP000053105">
    <property type="component" value="Unassembled WGS sequence"/>
</dbReference>
<feature type="transmembrane region" description="Helical" evidence="1">
    <location>
        <begin position="115"/>
        <end position="138"/>
    </location>
</feature>
<keyword evidence="1" id="KW-0812">Transmembrane</keyword>
<keyword evidence="1" id="KW-1133">Transmembrane helix</keyword>
<sequence>MTPRRKFQPYAKLAAICFTLLSPPEHWELQMEEPTRYYTSILLKGTKVMMVWKDAVERILGRVSECGGREKAIVLRFVLESLPRLISGADWQRDSLPQTLVVITKPTKAEYFDTVVLVLVDIVIYLFTKIVLNIVHFFKNILELTGGPRYPLHLLGREINRQRGEGNLNAVEGVALAMKKVSRLCAKSAMTNCKLKLMLRCIRSFTVKNIPEDCKSQDPGIIRTIRAIKWNLDYHNLSANECYRTHIKISDARNERVKNDNSDNYSGFSNFFATLYLPMESLLSCTRIDAANMTNQIHQTQMRKILRIVVEEFKLSESRDQTAVFHSHRAISTKVTPTNNISALNPNIKSRQSKLEAMSYIREHDRVRGSIKGNPQHLAASVLADPCSRAQHRTWCEASRFGLSQLSYSEDYTQLCKSHVRSTKRFRRNEGELAHVRFLDRLKRFVLKFVKGNRIILGSSLANEGLLQSIPRRLKVHNTKKDPLIIFPNEIIKNFENMCLCRVATERLNDIKQKWAYVIL</sequence>
<organism evidence="2 3">
    <name type="scientific">Melipona quadrifasciata</name>
    <dbReference type="NCBI Taxonomy" id="166423"/>
    <lineage>
        <taxon>Eukaryota</taxon>
        <taxon>Metazoa</taxon>
        <taxon>Ecdysozoa</taxon>
        <taxon>Arthropoda</taxon>
        <taxon>Hexapoda</taxon>
        <taxon>Insecta</taxon>
        <taxon>Pterygota</taxon>
        <taxon>Neoptera</taxon>
        <taxon>Endopterygota</taxon>
        <taxon>Hymenoptera</taxon>
        <taxon>Apocrita</taxon>
        <taxon>Aculeata</taxon>
        <taxon>Apoidea</taxon>
        <taxon>Anthophila</taxon>
        <taxon>Apidae</taxon>
        <taxon>Melipona</taxon>
    </lineage>
</organism>
<evidence type="ECO:0000256" key="1">
    <source>
        <dbReference type="SAM" id="Phobius"/>
    </source>
</evidence>
<dbReference type="EMBL" id="KQ435898">
    <property type="protein sequence ID" value="KOX69147.1"/>
    <property type="molecule type" value="Genomic_DNA"/>
</dbReference>
<reference evidence="2 3" key="1">
    <citation type="submission" date="2015-07" db="EMBL/GenBank/DDBJ databases">
        <title>The genome of Melipona quadrifasciata.</title>
        <authorList>
            <person name="Pan H."/>
            <person name="Kapheim K."/>
        </authorList>
    </citation>
    <scope>NUCLEOTIDE SEQUENCE [LARGE SCALE GENOMIC DNA]</scope>
    <source>
        <strain evidence="2">0111107301</strain>
        <tissue evidence="2">Whole body</tissue>
    </source>
</reference>
<keyword evidence="1" id="KW-0472">Membrane</keyword>
<gene>
    <name evidence="2" type="ORF">WN51_06300</name>
</gene>
<evidence type="ECO:0000313" key="2">
    <source>
        <dbReference type="EMBL" id="KOX69147.1"/>
    </source>
</evidence>
<name>A0A0M8ZQY8_9HYME</name>
<dbReference type="AlphaFoldDB" id="A0A0M8ZQY8"/>
<protein>
    <submittedName>
        <fullName evidence="2">Uncharacterized protein</fullName>
    </submittedName>
</protein>
<proteinExistence type="predicted"/>